<feature type="chain" id="PRO_5019166555" evidence="1">
    <location>
        <begin position="20"/>
        <end position="537"/>
    </location>
</feature>
<keyword evidence="1" id="KW-0732">Signal</keyword>
<dbReference type="Proteomes" id="UP000285777">
    <property type="component" value="Unassembled WGS sequence"/>
</dbReference>
<comment type="caution">
    <text evidence="2">The sequence shown here is derived from an EMBL/GenBank/DDBJ whole genome shotgun (WGS) entry which is preliminary data.</text>
</comment>
<keyword evidence="2" id="KW-0449">Lipoprotein</keyword>
<dbReference type="Gene3D" id="1.25.40.390">
    <property type="match status" value="1"/>
</dbReference>
<gene>
    <name evidence="2" type="ORF">DW150_11280</name>
</gene>
<dbReference type="Pfam" id="PF12741">
    <property type="entry name" value="SusD-like"/>
    <property type="match status" value="1"/>
</dbReference>
<name>A0A415BRE4_PHOVU</name>
<dbReference type="AlphaFoldDB" id="A0A415BRE4"/>
<dbReference type="InterPro" id="IPR024302">
    <property type="entry name" value="SusD-like"/>
</dbReference>
<dbReference type="RefSeq" id="WP_118291026.1">
    <property type="nucleotide sequence ID" value="NZ_QRLF01000017.1"/>
</dbReference>
<dbReference type="InterPro" id="IPR011990">
    <property type="entry name" value="TPR-like_helical_dom_sf"/>
</dbReference>
<reference evidence="2 3" key="1">
    <citation type="submission" date="2018-08" db="EMBL/GenBank/DDBJ databases">
        <title>A genome reference for cultivated species of the human gut microbiota.</title>
        <authorList>
            <person name="Zou Y."/>
            <person name="Xue W."/>
            <person name="Luo G."/>
        </authorList>
    </citation>
    <scope>NUCLEOTIDE SEQUENCE [LARGE SCALE GENOMIC DNA]</scope>
    <source>
        <strain evidence="2 3">AM13-21</strain>
    </source>
</reference>
<accession>A0A415BRE4</accession>
<dbReference type="SUPFAM" id="SSF48452">
    <property type="entry name" value="TPR-like"/>
    <property type="match status" value="1"/>
</dbReference>
<evidence type="ECO:0000313" key="2">
    <source>
        <dbReference type="EMBL" id="RHI90893.1"/>
    </source>
</evidence>
<feature type="signal peptide" evidence="1">
    <location>
        <begin position="1"/>
        <end position="19"/>
    </location>
</feature>
<organism evidence="2 3">
    <name type="scientific">Phocaeicola vulgatus</name>
    <name type="common">Bacteroides vulgatus</name>
    <dbReference type="NCBI Taxonomy" id="821"/>
    <lineage>
        <taxon>Bacteria</taxon>
        <taxon>Pseudomonadati</taxon>
        <taxon>Bacteroidota</taxon>
        <taxon>Bacteroidia</taxon>
        <taxon>Bacteroidales</taxon>
        <taxon>Bacteroidaceae</taxon>
        <taxon>Phocaeicola</taxon>
    </lineage>
</organism>
<protein>
    <submittedName>
        <fullName evidence="2">SusD/RagB family nutrient-binding outer membrane lipoprotein</fullName>
    </submittedName>
</protein>
<evidence type="ECO:0000256" key="1">
    <source>
        <dbReference type="SAM" id="SignalP"/>
    </source>
</evidence>
<dbReference type="EMBL" id="QRLF01000017">
    <property type="protein sequence ID" value="RHI90893.1"/>
    <property type="molecule type" value="Genomic_DNA"/>
</dbReference>
<evidence type="ECO:0000313" key="3">
    <source>
        <dbReference type="Proteomes" id="UP000285777"/>
    </source>
</evidence>
<sequence length="537" mass="60407">MKSSKYISILCVGSLLSLASCTDGFESDNKINGSFDDTVKEYDFQKYTTNFETIQKGIYFNYDWGEGTTWPWQTFQNLNHDMFSGYFHDFASKFSDKNTVYALETGWTASAWNYTYNYIFPVAHKSTLITQDEAKYKHFYGATLVLKVEAMHRITDTYGPIVYSKFEKNETNSVDTQEEAYKAFFDDLDKAVDALDTYLKEGGKEDGVKSINMCNCPTASRWIKFANSLRLRLAMRVSNVDKTLATSEARKALENSYGVIESSDENIQISGKGYQNPLAGVAGWGETYMGATIASVLNGYKDPRISIYYNPATLAEHTEEYLGVPQGVYAKDGDPNYYQSYSFINTQTITASTPAVLLTAAETWFLRAEASLRGINPKNESAKQCYETGVQTSFNQWGAGDASLYLTSKGKPTDYINYAAGPGKDMKALITTTPNFDDAVNQEEQLEKIITQKWIACWPEGMEAWAEQRRTGYPKLFKVQTNNSNGTIDTDIMIRRLPFSQDDAKKDPEQYKNLCTALGGADNGGTRLWWDTGKNNF</sequence>
<dbReference type="PROSITE" id="PS51257">
    <property type="entry name" value="PROKAR_LIPOPROTEIN"/>
    <property type="match status" value="1"/>
</dbReference>
<proteinExistence type="predicted"/>